<dbReference type="InterPro" id="IPR017441">
    <property type="entry name" value="Protein_kinase_ATP_BS"/>
</dbReference>
<sequence>MLPFDAHILVFFLHLFVCKVSSDIGKLKSDDTKYCSKSTKKDLGSSCSAKNLEYPISVNELDLLKQNGLSIKTQSCPSNPSATCISIDRQSLIGAGTYGLVVRGRSKIVSFPLAMKFIKLPTKLDLVFFNVAGRYNRIDLKSLIENKGSEQSLREAVALRLLTEYEVPLIPKYISYLETSSYRILAMEYLDGYEELSKIIDQLSSKDLLFISCQTAAIVCNLDQIGVSHDDMHERNILVDRRNKNKVNLIDFGGAHFSLKHDHFTSTSNFFKQPINLLGHLKRLMKDDLIDSIQSHEKKELGRFCSMMEKMVASKSEKDKEEVPYHYRVLFEKYWKFSQTNKKIFKCNL</sequence>
<dbReference type="InterPro" id="IPR000719">
    <property type="entry name" value="Prot_kinase_dom"/>
</dbReference>
<dbReference type="EMBL" id="CAJNOJ010000038">
    <property type="protein sequence ID" value="CAF0921444.1"/>
    <property type="molecule type" value="Genomic_DNA"/>
</dbReference>
<dbReference type="Gene3D" id="1.10.510.10">
    <property type="entry name" value="Transferase(Phosphotransferase) domain 1"/>
    <property type="match status" value="1"/>
</dbReference>
<organism evidence="5 6">
    <name type="scientific">Adineta ricciae</name>
    <name type="common">Rotifer</name>
    <dbReference type="NCBI Taxonomy" id="249248"/>
    <lineage>
        <taxon>Eukaryota</taxon>
        <taxon>Metazoa</taxon>
        <taxon>Spiralia</taxon>
        <taxon>Gnathifera</taxon>
        <taxon>Rotifera</taxon>
        <taxon>Eurotatoria</taxon>
        <taxon>Bdelloidea</taxon>
        <taxon>Adinetida</taxon>
        <taxon>Adinetidae</taxon>
        <taxon>Adineta</taxon>
    </lineage>
</organism>
<dbReference type="Proteomes" id="UP000663852">
    <property type="component" value="Unassembled WGS sequence"/>
</dbReference>
<accession>A0A815SB76</accession>
<feature type="chain" id="PRO_5035607296" description="Protein kinase domain-containing protein" evidence="2">
    <location>
        <begin position="23"/>
        <end position="349"/>
    </location>
</feature>
<dbReference type="Pfam" id="PF00069">
    <property type="entry name" value="Pkinase"/>
    <property type="match status" value="1"/>
</dbReference>
<dbReference type="OrthoDB" id="10030006at2759"/>
<dbReference type="SMART" id="SM00220">
    <property type="entry name" value="S_TKc"/>
    <property type="match status" value="1"/>
</dbReference>
<feature type="signal peptide" evidence="2">
    <location>
        <begin position="1"/>
        <end position="22"/>
    </location>
</feature>
<dbReference type="PROSITE" id="PS50011">
    <property type="entry name" value="PROTEIN_KINASE_DOM"/>
    <property type="match status" value="1"/>
</dbReference>
<dbReference type="Proteomes" id="UP000663828">
    <property type="component" value="Unassembled WGS sequence"/>
</dbReference>
<gene>
    <name evidence="4" type="ORF">EDS130_LOCUS10791</name>
    <name evidence="5" type="ORF">XAT740_LOCUS38889</name>
</gene>
<dbReference type="InterPro" id="IPR011009">
    <property type="entry name" value="Kinase-like_dom_sf"/>
</dbReference>
<reference evidence="5" key="1">
    <citation type="submission" date="2021-02" db="EMBL/GenBank/DDBJ databases">
        <authorList>
            <person name="Nowell W R."/>
        </authorList>
    </citation>
    <scope>NUCLEOTIDE SEQUENCE</scope>
</reference>
<evidence type="ECO:0000256" key="2">
    <source>
        <dbReference type="SAM" id="SignalP"/>
    </source>
</evidence>
<dbReference type="GO" id="GO:0004672">
    <property type="term" value="F:protein kinase activity"/>
    <property type="evidence" value="ECO:0007669"/>
    <property type="project" value="InterPro"/>
</dbReference>
<keyword evidence="1" id="KW-0067">ATP-binding</keyword>
<protein>
    <recommendedName>
        <fullName evidence="3">Protein kinase domain-containing protein</fullName>
    </recommendedName>
</protein>
<dbReference type="PROSITE" id="PS00107">
    <property type="entry name" value="PROTEIN_KINASE_ATP"/>
    <property type="match status" value="1"/>
</dbReference>
<evidence type="ECO:0000313" key="4">
    <source>
        <dbReference type="EMBL" id="CAF0921444.1"/>
    </source>
</evidence>
<evidence type="ECO:0000313" key="6">
    <source>
        <dbReference type="Proteomes" id="UP000663828"/>
    </source>
</evidence>
<dbReference type="EMBL" id="CAJNOR010004251">
    <property type="protein sequence ID" value="CAF1487436.1"/>
    <property type="molecule type" value="Genomic_DNA"/>
</dbReference>
<keyword evidence="2" id="KW-0732">Signal</keyword>
<feature type="domain" description="Protein kinase" evidence="3">
    <location>
        <begin position="87"/>
        <end position="349"/>
    </location>
</feature>
<comment type="caution">
    <text evidence="5">The sequence shown here is derived from an EMBL/GenBank/DDBJ whole genome shotgun (WGS) entry which is preliminary data.</text>
</comment>
<evidence type="ECO:0000256" key="1">
    <source>
        <dbReference type="PROSITE-ProRule" id="PRU10141"/>
    </source>
</evidence>
<dbReference type="PANTHER" id="PTHR24347">
    <property type="entry name" value="SERINE/THREONINE-PROTEIN KINASE"/>
    <property type="match status" value="1"/>
</dbReference>
<dbReference type="AlphaFoldDB" id="A0A815SB76"/>
<proteinExistence type="predicted"/>
<dbReference type="Gene3D" id="3.30.200.20">
    <property type="entry name" value="Phosphorylase Kinase, domain 1"/>
    <property type="match status" value="1"/>
</dbReference>
<keyword evidence="6" id="KW-1185">Reference proteome</keyword>
<feature type="binding site" evidence="1">
    <location>
        <position position="116"/>
    </location>
    <ligand>
        <name>ATP</name>
        <dbReference type="ChEBI" id="CHEBI:30616"/>
    </ligand>
</feature>
<keyword evidence="1" id="KW-0547">Nucleotide-binding</keyword>
<evidence type="ECO:0000259" key="3">
    <source>
        <dbReference type="PROSITE" id="PS50011"/>
    </source>
</evidence>
<dbReference type="GO" id="GO:0005524">
    <property type="term" value="F:ATP binding"/>
    <property type="evidence" value="ECO:0007669"/>
    <property type="project" value="UniProtKB-UniRule"/>
</dbReference>
<name>A0A815SB76_ADIRI</name>
<dbReference type="SUPFAM" id="SSF56112">
    <property type="entry name" value="Protein kinase-like (PK-like)"/>
    <property type="match status" value="1"/>
</dbReference>
<evidence type="ECO:0000313" key="5">
    <source>
        <dbReference type="EMBL" id="CAF1487436.1"/>
    </source>
</evidence>